<protein>
    <recommendedName>
        <fullName evidence="3">DUF3168 domain-containing protein</fullName>
    </recommendedName>
</protein>
<reference evidence="1 2" key="1">
    <citation type="submission" date="2015-07" db="EMBL/GenBank/DDBJ databases">
        <authorList>
            <consortium name="Consortium for Microbial Forensics and Genomics (microFORGE)"/>
            <person name="Knight B.M."/>
            <person name="Roberts D.P."/>
            <person name="Lin D."/>
            <person name="Hari K."/>
            <person name="Fletcher J."/>
            <person name="Melcher U."/>
            <person name="Blagden T."/>
            <person name="Winegar R.A."/>
        </authorList>
    </citation>
    <scope>NUCLEOTIDE SEQUENCE [LARGE SCALE GENOMIC DNA]</scope>
    <source>
        <strain evidence="1 2">X11-5A</strain>
    </source>
</reference>
<sequence>MSLDERLVEVIGTITDDVYARPARNPPALYVTYQRTSGRLHATLHSGAGGERGTFQVDVWGPTKGAVRLLADRIKLALPGALKVGDITDNPDDYEQDTLLHRVSFDVVVWA</sequence>
<dbReference type="EMBL" id="LHUJ01000198">
    <property type="protein sequence ID" value="KOR44278.1"/>
    <property type="molecule type" value="Genomic_DNA"/>
</dbReference>
<dbReference type="AlphaFoldDB" id="A0AAP0ZKY2"/>
<comment type="caution">
    <text evidence="1">The sequence shown here is derived from an EMBL/GenBank/DDBJ whole genome shotgun (WGS) entry which is preliminary data.</text>
</comment>
<evidence type="ECO:0000313" key="2">
    <source>
        <dbReference type="Proteomes" id="UP000036790"/>
    </source>
</evidence>
<reference evidence="1 2" key="2">
    <citation type="submission" date="2015-09" db="EMBL/GenBank/DDBJ databases">
        <title>Draft genome sequence of Xanthomonas oryzae pv. USA str. X11-5A.</title>
        <authorList>
            <person name="Knight B.M."/>
            <person name="Roberts D.P."/>
            <person name="Lin D."/>
            <person name="Hari K."/>
            <person name="Fletcher J."/>
            <person name="Melcher U."/>
            <person name="Blagden T."/>
            <person name="Winegar R.A."/>
        </authorList>
    </citation>
    <scope>NUCLEOTIDE SEQUENCE [LARGE SCALE GENOMIC DNA]</scope>
    <source>
        <strain evidence="1 2">X11-5A</strain>
    </source>
</reference>
<organism evidence="1 2">
    <name type="scientific">Xanthomonas oryzae</name>
    <dbReference type="NCBI Taxonomy" id="347"/>
    <lineage>
        <taxon>Bacteria</taxon>
        <taxon>Pseudomonadati</taxon>
        <taxon>Pseudomonadota</taxon>
        <taxon>Gammaproteobacteria</taxon>
        <taxon>Lysobacterales</taxon>
        <taxon>Lysobacteraceae</taxon>
        <taxon>Xanthomonas</taxon>
    </lineage>
</organism>
<name>A0AAP0ZKY2_9XANT</name>
<accession>A0AAP0ZKY2</accession>
<dbReference type="Pfam" id="PF11367">
    <property type="entry name" value="Tail_completion_gp17"/>
    <property type="match status" value="1"/>
</dbReference>
<evidence type="ECO:0008006" key="3">
    <source>
        <dbReference type="Google" id="ProtNLM"/>
    </source>
</evidence>
<dbReference type="Proteomes" id="UP000036790">
    <property type="component" value="Unassembled WGS sequence"/>
</dbReference>
<gene>
    <name evidence="1" type="ORF">ADT25_11015</name>
</gene>
<dbReference type="InterPro" id="IPR021508">
    <property type="entry name" value="Gp17-like"/>
</dbReference>
<evidence type="ECO:0000313" key="1">
    <source>
        <dbReference type="EMBL" id="KOR44278.1"/>
    </source>
</evidence>
<dbReference type="RefSeq" id="WP_019301704.1">
    <property type="nucleotide sequence ID" value="NZ_CP036251.1"/>
</dbReference>
<proteinExistence type="predicted"/>